<dbReference type="Gene3D" id="1.10.10.10">
    <property type="entry name" value="Winged helix-like DNA-binding domain superfamily/Winged helix DNA-binding domain"/>
    <property type="match status" value="1"/>
</dbReference>
<dbReference type="OrthoDB" id="9802426at2"/>
<dbReference type="Proteomes" id="UP000031631">
    <property type="component" value="Chromosome"/>
</dbReference>
<evidence type="ECO:0000259" key="10">
    <source>
        <dbReference type="PROSITE" id="PS50110"/>
    </source>
</evidence>
<dbReference type="Gene3D" id="6.10.250.690">
    <property type="match status" value="1"/>
</dbReference>
<proteinExistence type="predicted"/>
<organism evidence="12 13">
    <name type="scientific">Thiolapillus brandeum</name>
    <dbReference type="NCBI Taxonomy" id="1076588"/>
    <lineage>
        <taxon>Bacteria</taxon>
        <taxon>Pseudomonadati</taxon>
        <taxon>Pseudomonadota</taxon>
        <taxon>Gammaproteobacteria</taxon>
        <taxon>Chromatiales</taxon>
        <taxon>Sedimenticolaceae</taxon>
        <taxon>Thiolapillus</taxon>
    </lineage>
</organism>
<dbReference type="CDD" id="cd17624">
    <property type="entry name" value="REC_OmpR_PmrA-like"/>
    <property type="match status" value="1"/>
</dbReference>
<dbReference type="InterPro" id="IPR036388">
    <property type="entry name" value="WH-like_DNA-bd_sf"/>
</dbReference>
<evidence type="ECO:0000313" key="12">
    <source>
        <dbReference type="EMBL" id="BAO44749.1"/>
    </source>
</evidence>
<dbReference type="GO" id="GO:0032993">
    <property type="term" value="C:protein-DNA complex"/>
    <property type="evidence" value="ECO:0007669"/>
    <property type="project" value="TreeGrafter"/>
</dbReference>
<keyword evidence="13" id="KW-1185">Reference proteome</keyword>
<evidence type="ECO:0000256" key="3">
    <source>
        <dbReference type="ARBA" id="ARBA00022553"/>
    </source>
</evidence>
<dbReference type="GO" id="GO:0000976">
    <property type="term" value="F:transcription cis-regulatory region binding"/>
    <property type="evidence" value="ECO:0007669"/>
    <property type="project" value="TreeGrafter"/>
</dbReference>
<evidence type="ECO:0000256" key="9">
    <source>
        <dbReference type="PROSITE-ProRule" id="PRU01091"/>
    </source>
</evidence>
<dbReference type="SMART" id="SM00862">
    <property type="entry name" value="Trans_reg_C"/>
    <property type="match status" value="1"/>
</dbReference>
<dbReference type="GO" id="GO:0000156">
    <property type="term" value="F:phosphorelay response regulator activity"/>
    <property type="evidence" value="ECO:0007669"/>
    <property type="project" value="TreeGrafter"/>
</dbReference>
<dbReference type="CDD" id="cd00383">
    <property type="entry name" value="trans_reg_C"/>
    <property type="match status" value="1"/>
</dbReference>
<dbReference type="InterPro" id="IPR039420">
    <property type="entry name" value="WalR-like"/>
</dbReference>
<keyword evidence="7" id="KW-0804">Transcription</keyword>
<dbReference type="GO" id="GO:0005829">
    <property type="term" value="C:cytosol"/>
    <property type="evidence" value="ECO:0007669"/>
    <property type="project" value="TreeGrafter"/>
</dbReference>
<dbReference type="InterPro" id="IPR011006">
    <property type="entry name" value="CheY-like_superfamily"/>
</dbReference>
<dbReference type="AlphaFoldDB" id="A0A7U6GJG9"/>
<feature type="domain" description="OmpR/PhoB-type" evidence="11">
    <location>
        <begin position="124"/>
        <end position="219"/>
    </location>
</feature>
<dbReference type="Gene3D" id="3.40.50.2300">
    <property type="match status" value="1"/>
</dbReference>
<evidence type="ECO:0000256" key="4">
    <source>
        <dbReference type="ARBA" id="ARBA00023012"/>
    </source>
</evidence>
<dbReference type="KEGG" id="tbn:TBH_C1834"/>
<keyword evidence="4" id="KW-0902">Two-component regulatory system</keyword>
<dbReference type="GO" id="GO:0006355">
    <property type="term" value="P:regulation of DNA-templated transcription"/>
    <property type="evidence" value="ECO:0007669"/>
    <property type="project" value="InterPro"/>
</dbReference>
<keyword evidence="6 9" id="KW-0238">DNA-binding</keyword>
<comment type="subcellular location">
    <subcellularLocation>
        <location evidence="1">Cytoplasm</location>
    </subcellularLocation>
</comment>
<evidence type="ECO:0000256" key="5">
    <source>
        <dbReference type="ARBA" id="ARBA00023015"/>
    </source>
</evidence>
<gene>
    <name evidence="12" type="ORF">TBH_C1834</name>
</gene>
<dbReference type="Pfam" id="PF00486">
    <property type="entry name" value="Trans_reg_C"/>
    <property type="match status" value="1"/>
</dbReference>
<dbReference type="PANTHER" id="PTHR48111:SF35">
    <property type="entry name" value="TRANSCRIPTIONAL REGULATORY PROTEIN QSEB"/>
    <property type="match status" value="1"/>
</dbReference>
<dbReference type="SUPFAM" id="SSF52172">
    <property type="entry name" value="CheY-like"/>
    <property type="match status" value="1"/>
</dbReference>
<accession>A0A7U6GJG9</accession>
<dbReference type="EMBL" id="AP012273">
    <property type="protein sequence ID" value="BAO44749.1"/>
    <property type="molecule type" value="Genomic_DNA"/>
</dbReference>
<keyword evidence="3 8" id="KW-0597">Phosphoprotein</keyword>
<feature type="modified residue" description="4-aspartylphosphate" evidence="8">
    <location>
        <position position="51"/>
    </location>
</feature>
<evidence type="ECO:0000256" key="6">
    <source>
        <dbReference type="ARBA" id="ARBA00023125"/>
    </source>
</evidence>
<evidence type="ECO:0000256" key="2">
    <source>
        <dbReference type="ARBA" id="ARBA00022490"/>
    </source>
</evidence>
<dbReference type="RefSeq" id="WP_041067889.1">
    <property type="nucleotide sequence ID" value="NZ_AP012273.1"/>
</dbReference>
<keyword evidence="5" id="KW-0805">Transcription regulation</keyword>
<evidence type="ECO:0000256" key="7">
    <source>
        <dbReference type="ARBA" id="ARBA00023163"/>
    </source>
</evidence>
<feature type="domain" description="Response regulatory" evidence="10">
    <location>
        <begin position="2"/>
        <end position="116"/>
    </location>
</feature>
<keyword evidence="2" id="KW-0963">Cytoplasm</keyword>
<evidence type="ECO:0000259" key="11">
    <source>
        <dbReference type="PROSITE" id="PS51755"/>
    </source>
</evidence>
<evidence type="ECO:0000256" key="8">
    <source>
        <dbReference type="PROSITE-ProRule" id="PRU00169"/>
    </source>
</evidence>
<protein>
    <submittedName>
        <fullName evidence="12">Two-component system OmpR family response regulator QseB</fullName>
    </submittedName>
</protein>
<dbReference type="InterPro" id="IPR001789">
    <property type="entry name" value="Sig_transdc_resp-reg_receiver"/>
</dbReference>
<dbReference type="PROSITE" id="PS50110">
    <property type="entry name" value="RESPONSE_REGULATORY"/>
    <property type="match status" value="1"/>
</dbReference>
<dbReference type="InterPro" id="IPR001867">
    <property type="entry name" value="OmpR/PhoB-type_DNA-bd"/>
</dbReference>
<feature type="DNA-binding region" description="OmpR/PhoB-type" evidence="9">
    <location>
        <begin position="124"/>
        <end position="219"/>
    </location>
</feature>
<dbReference type="PROSITE" id="PS51755">
    <property type="entry name" value="OMPR_PHOB"/>
    <property type="match status" value="1"/>
</dbReference>
<dbReference type="Pfam" id="PF00072">
    <property type="entry name" value="Response_reg"/>
    <property type="match status" value="1"/>
</dbReference>
<dbReference type="PANTHER" id="PTHR48111">
    <property type="entry name" value="REGULATOR OF RPOS"/>
    <property type="match status" value="1"/>
</dbReference>
<evidence type="ECO:0000313" key="13">
    <source>
        <dbReference type="Proteomes" id="UP000031631"/>
    </source>
</evidence>
<dbReference type="SMART" id="SM00448">
    <property type="entry name" value="REC"/>
    <property type="match status" value="1"/>
</dbReference>
<evidence type="ECO:0000256" key="1">
    <source>
        <dbReference type="ARBA" id="ARBA00004496"/>
    </source>
</evidence>
<reference evidence="12 13" key="1">
    <citation type="journal article" date="2014" name="PLoS ONE">
        <title>Physiological and genomic features of a novel sulfur-oxidizing gammaproteobacterium belonging to a previously uncultivated symbiotic lineage isolated from a hydrothermal vent.</title>
        <authorList>
            <person name="Nunoura T."/>
            <person name="Takaki Y."/>
            <person name="Kazama H."/>
            <person name="Kakuta J."/>
            <person name="Shimamura S."/>
            <person name="Makita H."/>
            <person name="Hirai M."/>
            <person name="Miyazaki M."/>
            <person name="Takai K."/>
        </authorList>
    </citation>
    <scope>NUCLEOTIDE SEQUENCE [LARGE SCALE GENOMIC DNA]</scope>
    <source>
        <strain evidence="12 13">Hiromi1</strain>
    </source>
</reference>
<name>A0A7U6GJG9_9GAMM</name>
<sequence>MNILLLEDDTLLGECARVGLAQRDFSVEWVTEIRQARRILWGNGHECLLLDLNLPDGDGLEFLRELRQSGCNVPVIVITARYQVEERIKGLEYGADDYLTKPYSLDELAARLRAVLRRQKGRASNILTCGDIYMDPLAMLTRIADEPVDLPPMKFRLLRAFLQQAGKIQPRESLLQALRGDGAEDVASNLLDVHIHNLRKKLGSERIKTVRGLGYILVQEL</sequence>